<gene>
    <name evidence="4" type="ORF">TAGGR_11275</name>
</gene>
<dbReference type="GO" id="GO:0042834">
    <property type="term" value="F:peptidoglycan binding"/>
    <property type="evidence" value="ECO:0007669"/>
    <property type="project" value="InterPro"/>
</dbReference>
<keyword evidence="2" id="KW-1133">Transmembrane helix</keyword>
<reference evidence="5" key="1">
    <citation type="submission" date="2016-01" db="EMBL/GenBank/DDBJ databases">
        <title>Draft genome sequence of Thermodesulfovibrio aggregans strain TGE-P1.</title>
        <authorList>
            <person name="Sekiguchi Y."/>
            <person name="Ohashi A."/>
            <person name="Matsuura N."/>
            <person name="Tourlousse M.D."/>
        </authorList>
    </citation>
    <scope>NUCLEOTIDE SEQUENCE [LARGE SCALE GENOMIC DNA]</scope>
    <source>
        <strain evidence="5">TGE-P1</strain>
    </source>
</reference>
<organism evidence="4 5">
    <name type="scientific">Thermodesulfovibrio aggregans</name>
    <dbReference type="NCBI Taxonomy" id="86166"/>
    <lineage>
        <taxon>Bacteria</taxon>
        <taxon>Pseudomonadati</taxon>
        <taxon>Nitrospirota</taxon>
        <taxon>Thermodesulfovibrionia</taxon>
        <taxon>Thermodesulfovibrionales</taxon>
        <taxon>Thermodesulfovibrionaceae</taxon>
        <taxon>Thermodesulfovibrio</taxon>
    </lineage>
</organism>
<evidence type="ECO:0000256" key="1">
    <source>
        <dbReference type="SAM" id="MobiDB-lite"/>
    </source>
</evidence>
<dbReference type="PANTHER" id="PTHR38687">
    <property type="entry name" value="CELL DIVISION PROTEIN DEDD-RELATED"/>
    <property type="match status" value="1"/>
</dbReference>
<dbReference type="PANTHER" id="PTHR38687:SF1">
    <property type="entry name" value="CELL DIVISION PROTEIN DEDD"/>
    <property type="match status" value="1"/>
</dbReference>
<name>A0A0U9HPT7_9BACT</name>
<evidence type="ECO:0000313" key="4">
    <source>
        <dbReference type="EMBL" id="GAQ95075.1"/>
    </source>
</evidence>
<dbReference type="STRING" id="86166.TAGGR_11275"/>
<dbReference type="Pfam" id="PF05036">
    <property type="entry name" value="SPOR"/>
    <property type="match status" value="1"/>
</dbReference>
<dbReference type="GO" id="GO:0032153">
    <property type="term" value="C:cell division site"/>
    <property type="evidence" value="ECO:0007669"/>
    <property type="project" value="TreeGrafter"/>
</dbReference>
<protein>
    <submittedName>
        <fullName evidence="4">Sporulation related domain-containing protein</fullName>
    </submittedName>
</protein>
<sequence length="215" mass="24433">MKQKSEELLVISKKVFFLILLGIAFVGIVIGYTIGYVTTPVKEIYVSKTDESEKTVLSTTVGTAFANRQETPKIEVKQEQTKQSEEKSSGKSNTEITEKQQEKTSAQIDKNKQTTSSEQQIKTEQVKKFTKVAKYKTHKKAVYTIQLGAFSDMANVYELQKKLKDSGYDAFVVKEDLYKLRIGKFERFSHAKKLSQQLHSRGFENFIVKIKGGKP</sequence>
<accession>A0A0U9HPT7</accession>
<dbReference type="InterPro" id="IPR052521">
    <property type="entry name" value="Cell_div_SPOR-domain"/>
</dbReference>
<keyword evidence="5" id="KW-1185">Reference proteome</keyword>
<dbReference type="OrthoDB" id="9807173at2"/>
<feature type="compositionally biased region" description="Basic and acidic residues" evidence="1">
    <location>
        <begin position="72"/>
        <end position="89"/>
    </location>
</feature>
<dbReference type="GO" id="GO:0030428">
    <property type="term" value="C:cell septum"/>
    <property type="evidence" value="ECO:0007669"/>
    <property type="project" value="TreeGrafter"/>
</dbReference>
<feature type="transmembrane region" description="Helical" evidence="2">
    <location>
        <begin position="15"/>
        <end position="37"/>
    </location>
</feature>
<dbReference type="RefSeq" id="WP_059176473.1">
    <property type="nucleotide sequence ID" value="NZ_BCNO01000001.1"/>
</dbReference>
<dbReference type="EMBL" id="BCNO01000001">
    <property type="protein sequence ID" value="GAQ95075.1"/>
    <property type="molecule type" value="Genomic_DNA"/>
</dbReference>
<comment type="caution">
    <text evidence="4">The sequence shown here is derived from an EMBL/GenBank/DDBJ whole genome shotgun (WGS) entry which is preliminary data.</text>
</comment>
<dbReference type="Proteomes" id="UP000054976">
    <property type="component" value="Unassembled WGS sequence"/>
</dbReference>
<keyword evidence="2" id="KW-0472">Membrane</keyword>
<proteinExistence type="predicted"/>
<feature type="compositionally biased region" description="Polar residues" evidence="1">
    <location>
        <begin position="103"/>
        <end position="120"/>
    </location>
</feature>
<feature type="domain" description="SPOR" evidence="3">
    <location>
        <begin position="137"/>
        <end position="210"/>
    </location>
</feature>
<feature type="region of interest" description="Disordered" evidence="1">
    <location>
        <begin position="72"/>
        <end position="120"/>
    </location>
</feature>
<dbReference type="InterPro" id="IPR036680">
    <property type="entry name" value="SPOR-like_sf"/>
</dbReference>
<dbReference type="SUPFAM" id="SSF110997">
    <property type="entry name" value="Sporulation related repeat"/>
    <property type="match status" value="1"/>
</dbReference>
<dbReference type="PROSITE" id="PS51724">
    <property type="entry name" value="SPOR"/>
    <property type="match status" value="1"/>
</dbReference>
<keyword evidence="2" id="KW-0812">Transmembrane</keyword>
<dbReference type="Gene3D" id="3.30.70.1070">
    <property type="entry name" value="Sporulation related repeat"/>
    <property type="match status" value="1"/>
</dbReference>
<dbReference type="InterPro" id="IPR007730">
    <property type="entry name" value="SPOR-like_dom"/>
</dbReference>
<evidence type="ECO:0000256" key="2">
    <source>
        <dbReference type="SAM" id="Phobius"/>
    </source>
</evidence>
<dbReference type="GO" id="GO:0032506">
    <property type="term" value="P:cytokinetic process"/>
    <property type="evidence" value="ECO:0007669"/>
    <property type="project" value="TreeGrafter"/>
</dbReference>
<evidence type="ECO:0000259" key="3">
    <source>
        <dbReference type="PROSITE" id="PS51724"/>
    </source>
</evidence>
<dbReference type="AlphaFoldDB" id="A0A0U9HPT7"/>
<evidence type="ECO:0000313" key="5">
    <source>
        <dbReference type="Proteomes" id="UP000054976"/>
    </source>
</evidence>